<keyword evidence="4" id="KW-1185">Reference proteome</keyword>
<dbReference type="eggNOG" id="COG0154">
    <property type="taxonomic scope" value="Bacteria"/>
</dbReference>
<dbReference type="PANTHER" id="PTHR11895">
    <property type="entry name" value="TRANSAMIDASE"/>
    <property type="match status" value="1"/>
</dbReference>
<dbReference type="InterPro" id="IPR036928">
    <property type="entry name" value="AS_sf"/>
</dbReference>
<dbReference type="Proteomes" id="UP000029846">
    <property type="component" value="Unassembled WGS sequence"/>
</dbReference>
<reference evidence="2 4" key="1">
    <citation type="submission" date="2014-09" db="EMBL/GenBank/DDBJ databases">
        <authorList>
            <person name="McGinnis J.M."/>
            <person name="Wolfgang W.J."/>
        </authorList>
    </citation>
    <scope>NUCLEOTIDE SEQUENCE [LARGE SCALE GENOMIC DNA]</scope>
    <source>
        <strain evidence="2 4">JCM 14014</strain>
    </source>
</reference>
<dbReference type="InterPro" id="IPR023631">
    <property type="entry name" value="Amidase_dom"/>
</dbReference>
<protein>
    <submittedName>
        <fullName evidence="2">Amidase</fullName>
    </submittedName>
</protein>
<name>A0A099F0J7_9RHOB</name>
<dbReference type="Gene3D" id="3.90.1300.10">
    <property type="entry name" value="Amidase signature (AS) domain"/>
    <property type="match status" value="1"/>
</dbReference>
<feature type="domain" description="Amidase" evidence="1">
    <location>
        <begin position="32"/>
        <end position="453"/>
    </location>
</feature>
<accession>A0A099F0J7</accession>
<dbReference type="EMBL" id="JRKN01000017">
    <property type="protein sequence ID" value="KGJ03776.1"/>
    <property type="molecule type" value="Genomic_DNA"/>
</dbReference>
<proteinExistence type="predicted"/>
<dbReference type="STRING" id="376733.SAMN04487972_1162"/>
<gene>
    <name evidence="2" type="ORF">IT41_12595</name>
    <name evidence="3" type="ORF">SAMN04487972_1162</name>
</gene>
<evidence type="ECO:0000313" key="5">
    <source>
        <dbReference type="Proteomes" id="UP000182312"/>
    </source>
</evidence>
<reference evidence="3 5" key="3">
    <citation type="submission" date="2016-10" db="EMBL/GenBank/DDBJ databases">
        <authorList>
            <person name="de Groot N.N."/>
        </authorList>
    </citation>
    <scope>NUCLEOTIDE SEQUENCE [LARGE SCALE GENOMIC DNA]</scope>
    <source>
        <strain evidence="3 5">CGMCC 1.6117</strain>
    </source>
</reference>
<dbReference type="Proteomes" id="UP000182312">
    <property type="component" value="Unassembled WGS sequence"/>
</dbReference>
<dbReference type="PANTHER" id="PTHR11895:SF76">
    <property type="entry name" value="INDOLEACETAMIDE HYDROLASE"/>
    <property type="match status" value="1"/>
</dbReference>
<evidence type="ECO:0000259" key="1">
    <source>
        <dbReference type="Pfam" id="PF01425"/>
    </source>
</evidence>
<dbReference type="InterPro" id="IPR000120">
    <property type="entry name" value="Amidase"/>
</dbReference>
<dbReference type="Pfam" id="PF01425">
    <property type="entry name" value="Amidase"/>
    <property type="match status" value="1"/>
</dbReference>
<dbReference type="RefSeq" id="WP_036741731.1">
    <property type="nucleotide sequence ID" value="NZ_FOJO01000016.1"/>
</dbReference>
<dbReference type="AlphaFoldDB" id="A0A099F0J7"/>
<evidence type="ECO:0000313" key="2">
    <source>
        <dbReference type="EMBL" id="KGJ03776.1"/>
    </source>
</evidence>
<dbReference type="EMBL" id="FOJO01000016">
    <property type="protein sequence ID" value="SFA56784.1"/>
    <property type="molecule type" value="Genomic_DNA"/>
</dbReference>
<reference evidence="2 4" key="2">
    <citation type="submission" date="2014-10" db="EMBL/GenBank/DDBJ databases">
        <title>Paracoccus sanguinis sp. nov., isolated from clinical specimens of New York State patients.</title>
        <authorList>
            <person name="Mingle L.A."/>
            <person name="Cole J.A."/>
            <person name="Lapierre P."/>
            <person name="Musser K.A."/>
        </authorList>
    </citation>
    <scope>NUCLEOTIDE SEQUENCE [LARGE SCALE GENOMIC DNA]</scope>
    <source>
        <strain evidence="2 4">JCM 14014</strain>
    </source>
</reference>
<evidence type="ECO:0000313" key="3">
    <source>
        <dbReference type="EMBL" id="SFA56784.1"/>
    </source>
</evidence>
<dbReference type="SUPFAM" id="SSF75304">
    <property type="entry name" value="Amidase signature (AS) enzymes"/>
    <property type="match status" value="1"/>
</dbReference>
<evidence type="ECO:0000313" key="4">
    <source>
        <dbReference type="Proteomes" id="UP000029846"/>
    </source>
</evidence>
<sequence length="477" mass="51241">MNSKPDNADELIRMSATDVVAGLKKGELSPLDLLDALIDRTEKVEPHVNALPIRFFEEARKEAARFDPRSHENRDRPGFLAGLPVAIKDYNSVAGQLTTYGSPIFAENRAETSDNMVATIQDSGGIAYAKSNVPEIAGANTFNPVFGATRNPWDLRMTVGGSSGGSAASLASGTAWLATGNDLGGSLRIPASYCGIVGLRPSVGRVPRVADLPYDALWVEGPMARNVPDLALMLDAMAHAHPADPLSFEAPARPFVEAVRDPKAPTRIGFTPNLGLSLVDPEVERLCREGVQAFAGAGSTVDETCPDFSGGIDAFQTLRAVLIASLRGELLETERERIAPEIIWNIEKGQNVTADQILAAERSRARIFGAMVKFFETHDILACPTVSVPPYPVEQRFPTRIGDQELTTYIDWMYLTFVITLTGCPAISVPCGFTSDGLPVGLQLIGRPKGDFDLISAAAVLEQSLGLSKQLPIMPKT</sequence>
<dbReference type="PROSITE" id="PS00571">
    <property type="entry name" value="AMIDASES"/>
    <property type="match status" value="1"/>
</dbReference>
<dbReference type="InterPro" id="IPR020556">
    <property type="entry name" value="Amidase_CS"/>
</dbReference>
<organism evidence="2 4">
    <name type="scientific">Paracoccus halophilus</name>
    <dbReference type="NCBI Taxonomy" id="376733"/>
    <lineage>
        <taxon>Bacteria</taxon>
        <taxon>Pseudomonadati</taxon>
        <taxon>Pseudomonadota</taxon>
        <taxon>Alphaproteobacteria</taxon>
        <taxon>Rhodobacterales</taxon>
        <taxon>Paracoccaceae</taxon>
        <taxon>Paracoccus</taxon>
    </lineage>
</organism>
<dbReference type="GO" id="GO:0003824">
    <property type="term" value="F:catalytic activity"/>
    <property type="evidence" value="ECO:0007669"/>
    <property type="project" value="InterPro"/>
</dbReference>